<evidence type="ECO:0000256" key="2">
    <source>
        <dbReference type="ARBA" id="ARBA00007935"/>
    </source>
</evidence>
<feature type="transmembrane region" description="Helical" evidence="8">
    <location>
        <begin position="289"/>
        <end position="311"/>
    </location>
</feature>
<dbReference type="InterPro" id="IPR037294">
    <property type="entry name" value="ABC_BtuC-like"/>
</dbReference>
<evidence type="ECO:0000313" key="10">
    <source>
        <dbReference type="Proteomes" id="UP001596175"/>
    </source>
</evidence>
<evidence type="ECO:0000256" key="6">
    <source>
        <dbReference type="ARBA" id="ARBA00022989"/>
    </source>
</evidence>
<dbReference type="SUPFAM" id="SSF81345">
    <property type="entry name" value="ABC transporter involved in vitamin B12 uptake, BtuC"/>
    <property type="match status" value="1"/>
</dbReference>
<feature type="transmembrane region" description="Helical" evidence="8">
    <location>
        <begin position="317"/>
        <end position="335"/>
    </location>
</feature>
<accession>A0ABV9Z918</accession>
<protein>
    <submittedName>
        <fullName evidence="9">FecCD family ABC transporter permease</fullName>
    </submittedName>
</protein>
<keyword evidence="4" id="KW-1003">Cell membrane</keyword>
<feature type="transmembrane region" description="Helical" evidence="8">
    <location>
        <begin position="159"/>
        <end position="180"/>
    </location>
</feature>
<sequence length="343" mass="33913">MTTTAAVTGRRRAPVGAAPAIVLAAVLVAVATVASLKVGSRPLSWGELHDGLRHFAGRPTDIVVRHVRVPRTLAGLIAGACLGLAGCVAQGVTRNPLAGPGTLGVTAGAAGAMIAAMSLTGLGALGGYVWFGFAGGALATVAVYAIGTAGRDGATPVKLALAGAAVSALITSAVSAVVLLDRDLFARFRYWVLGSLARADLATVGQAVPFAVVGVLLAVALVRRLDAVALGDDTAQALGARPGTTRALGLAALVVLAGTATAVAGPVAFVGLVAPHAARALVGTAHRRVLVLAALLAAGVVLLADVLGRVAIAPEEVQIGVTAAVVGGPFFLHLVRTRRVAAL</sequence>
<evidence type="ECO:0000256" key="7">
    <source>
        <dbReference type="ARBA" id="ARBA00023136"/>
    </source>
</evidence>
<dbReference type="PANTHER" id="PTHR30472">
    <property type="entry name" value="FERRIC ENTEROBACTIN TRANSPORT SYSTEM PERMEASE PROTEIN"/>
    <property type="match status" value="1"/>
</dbReference>
<keyword evidence="7 8" id="KW-0472">Membrane</keyword>
<feature type="transmembrane region" description="Helical" evidence="8">
    <location>
        <begin position="201"/>
        <end position="222"/>
    </location>
</feature>
<dbReference type="Pfam" id="PF01032">
    <property type="entry name" value="FecCD"/>
    <property type="match status" value="1"/>
</dbReference>
<keyword evidence="3" id="KW-0813">Transport</keyword>
<feature type="transmembrane region" description="Helical" evidence="8">
    <location>
        <begin position="17"/>
        <end position="36"/>
    </location>
</feature>
<evidence type="ECO:0000256" key="5">
    <source>
        <dbReference type="ARBA" id="ARBA00022692"/>
    </source>
</evidence>
<proteinExistence type="inferred from homology"/>
<keyword evidence="6 8" id="KW-1133">Transmembrane helix</keyword>
<gene>
    <name evidence="9" type="ORF">ACFPK1_00490</name>
</gene>
<dbReference type="EMBL" id="JBHSKG010000001">
    <property type="protein sequence ID" value="MFC5136697.1"/>
    <property type="molecule type" value="Genomic_DNA"/>
</dbReference>
<comment type="caution">
    <text evidence="9">The sequence shown here is derived from an EMBL/GenBank/DDBJ whole genome shotgun (WGS) entry which is preliminary data.</text>
</comment>
<dbReference type="Gene3D" id="1.10.3470.10">
    <property type="entry name" value="ABC transporter involved in vitamin B12 uptake, BtuC"/>
    <property type="match status" value="1"/>
</dbReference>
<dbReference type="PANTHER" id="PTHR30472:SF1">
    <property type="entry name" value="FE(3+) DICITRATE TRANSPORT SYSTEM PERMEASE PROTEIN FECC-RELATED"/>
    <property type="match status" value="1"/>
</dbReference>
<feature type="transmembrane region" description="Helical" evidence="8">
    <location>
        <begin position="250"/>
        <end position="277"/>
    </location>
</feature>
<evidence type="ECO:0000256" key="3">
    <source>
        <dbReference type="ARBA" id="ARBA00022448"/>
    </source>
</evidence>
<name>A0ABV9Z918_9PSEU</name>
<dbReference type="RefSeq" id="WP_378018939.1">
    <property type="nucleotide sequence ID" value="NZ_JBHSKG010000001.1"/>
</dbReference>
<feature type="transmembrane region" description="Helical" evidence="8">
    <location>
        <begin position="98"/>
        <end position="116"/>
    </location>
</feature>
<dbReference type="CDD" id="cd06550">
    <property type="entry name" value="TM_ABC_iron-siderophores_like"/>
    <property type="match status" value="1"/>
</dbReference>
<keyword evidence="10" id="KW-1185">Reference proteome</keyword>
<comment type="similarity">
    <text evidence="2">Belongs to the binding-protein-dependent transport system permease family. FecCD subfamily.</text>
</comment>
<evidence type="ECO:0000313" key="9">
    <source>
        <dbReference type="EMBL" id="MFC5136697.1"/>
    </source>
</evidence>
<evidence type="ECO:0000256" key="4">
    <source>
        <dbReference type="ARBA" id="ARBA00022475"/>
    </source>
</evidence>
<dbReference type="Proteomes" id="UP001596175">
    <property type="component" value="Unassembled WGS sequence"/>
</dbReference>
<organism evidence="9 10">
    <name type="scientific">Actinomycetospora rhizophila</name>
    <dbReference type="NCBI Taxonomy" id="1416876"/>
    <lineage>
        <taxon>Bacteria</taxon>
        <taxon>Bacillati</taxon>
        <taxon>Actinomycetota</taxon>
        <taxon>Actinomycetes</taxon>
        <taxon>Pseudonocardiales</taxon>
        <taxon>Pseudonocardiaceae</taxon>
        <taxon>Actinomycetospora</taxon>
    </lineage>
</organism>
<dbReference type="InterPro" id="IPR000522">
    <property type="entry name" value="ABC_transptr_permease_BtuC"/>
</dbReference>
<keyword evidence="5 8" id="KW-0812">Transmembrane</keyword>
<comment type="subcellular location">
    <subcellularLocation>
        <location evidence="1">Cell membrane</location>
        <topology evidence="1">Multi-pass membrane protein</topology>
    </subcellularLocation>
</comment>
<reference evidence="10" key="1">
    <citation type="journal article" date="2019" name="Int. J. Syst. Evol. Microbiol.">
        <title>The Global Catalogue of Microorganisms (GCM) 10K type strain sequencing project: providing services to taxonomists for standard genome sequencing and annotation.</title>
        <authorList>
            <consortium name="The Broad Institute Genomics Platform"/>
            <consortium name="The Broad Institute Genome Sequencing Center for Infectious Disease"/>
            <person name="Wu L."/>
            <person name="Ma J."/>
        </authorList>
    </citation>
    <scope>NUCLEOTIDE SEQUENCE [LARGE SCALE GENOMIC DNA]</scope>
    <source>
        <strain evidence="10">XZYJ18</strain>
    </source>
</reference>
<evidence type="ECO:0000256" key="1">
    <source>
        <dbReference type="ARBA" id="ARBA00004651"/>
    </source>
</evidence>
<evidence type="ECO:0000256" key="8">
    <source>
        <dbReference type="SAM" id="Phobius"/>
    </source>
</evidence>
<feature type="transmembrane region" description="Helical" evidence="8">
    <location>
        <begin position="128"/>
        <end position="147"/>
    </location>
</feature>